<dbReference type="Proteomes" id="UP000057938">
    <property type="component" value="Chromosome"/>
</dbReference>
<dbReference type="Gene3D" id="3.90.550.10">
    <property type="entry name" value="Spore Coat Polysaccharide Biosynthesis Protein SpsA, Chain A"/>
    <property type="match status" value="1"/>
</dbReference>
<dbReference type="KEGG" id="aep:AMC99_01279"/>
<evidence type="ECO:0000256" key="1">
    <source>
        <dbReference type="ARBA" id="ARBA00022679"/>
    </source>
</evidence>
<dbReference type="EMBL" id="CP012669">
    <property type="protein sequence ID" value="ALE16573.1"/>
    <property type="molecule type" value="Genomic_DNA"/>
</dbReference>
<protein>
    <recommendedName>
        <fullName evidence="3">MobA-like NTP transferase domain-containing protein</fullName>
    </recommendedName>
</protein>
<keyword evidence="1" id="KW-0808">Transferase</keyword>
<evidence type="ECO:0000259" key="3">
    <source>
        <dbReference type="Pfam" id="PF12804"/>
    </source>
</evidence>
<dbReference type="STRING" id="361183.AMC99_01279"/>
<dbReference type="SUPFAM" id="SSF53448">
    <property type="entry name" value="Nucleotide-diphospho-sugar transferases"/>
    <property type="match status" value="1"/>
</dbReference>
<dbReference type="OrthoDB" id="159246at2"/>
<organism evidence="4 5">
    <name type="scientific">Altererythrobacter epoxidivorans</name>
    <dbReference type="NCBI Taxonomy" id="361183"/>
    <lineage>
        <taxon>Bacteria</taxon>
        <taxon>Pseudomonadati</taxon>
        <taxon>Pseudomonadota</taxon>
        <taxon>Alphaproteobacteria</taxon>
        <taxon>Sphingomonadales</taxon>
        <taxon>Erythrobacteraceae</taxon>
        <taxon>Altererythrobacter</taxon>
    </lineage>
</organism>
<dbReference type="RefSeq" id="WP_061924249.1">
    <property type="nucleotide sequence ID" value="NZ_CP012669.1"/>
</dbReference>
<sequence>MTTANERVTALILAGTRPGGDPLASAEGVSHKALLDVGGRTVLDRVIDAVRGAGPERIVVLADDAAVVAIAEARGAECMVPATGPSQSVHNALEAFGAPMLVTTSDHALLRPDWIRQCIDDTPEAADLGVMLAPRRAVEEALPGNKRTYLKLGDGEWSGCNLFYLKTPRSREAIRLWMRIEQDRKKPWRMVAKIGPGMLLAYLFGRLSMADAIRRIGQRIGIRSELVAARDGLAAVDVDKPQDLELVRALMAEGR</sequence>
<name>A0A0M4M7U1_9SPHN</name>
<dbReference type="GO" id="GO:0016779">
    <property type="term" value="F:nucleotidyltransferase activity"/>
    <property type="evidence" value="ECO:0007669"/>
    <property type="project" value="TreeGrafter"/>
</dbReference>
<dbReference type="PATRIC" id="fig|361183.4.peg.1250"/>
<dbReference type="InterPro" id="IPR025877">
    <property type="entry name" value="MobA-like_NTP_Trfase"/>
</dbReference>
<dbReference type="Pfam" id="PF12804">
    <property type="entry name" value="NTP_transf_3"/>
    <property type="match status" value="1"/>
</dbReference>
<proteinExistence type="predicted"/>
<evidence type="ECO:0000256" key="2">
    <source>
        <dbReference type="ARBA" id="ARBA00022842"/>
    </source>
</evidence>
<dbReference type="AlphaFoldDB" id="A0A0M4M7U1"/>
<keyword evidence="5" id="KW-1185">Reference proteome</keyword>
<accession>A0A0M4M7U1</accession>
<feature type="domain" description="MobA-like NTP transferase" evidence="3">
    <location>
        <begin position="28"/>
        <end position="128"/>
    </location>
</feature>
<evidence type="ECO:0000313" key="5">
    <source>
        <dbReference type="Proteomes" id="UP000057938"/>
    </source>
</evidence>
<dbReference type="PANTHER" id="PTHR19136:SF81">
    <property type="entry name" value="MOLYBDENUM COFACTOR GUANYLYLTRANSFERASE"/>
    <property type="match status" value="1"/>
</dbReference>
<dbReference type="InterPro" id="IPR029044">
    <property type="entry name" value="Nucleotide-diphossugar_trans"/>
</dbReference>
<evidence type="ECO:0000313" key="4">
    <source>
        <dbReference type="EMBL" id="ALE16573.1"/>
    </source>
</evidence>
<gene>
    <name evidence="4" type="ORF">AMC99_01279</name>
</gene>
<keyword evidence="2" id="KW-0460">Magnesium</keyword>
<dbReference type="PANTHER" id="PTHR19136">
    <property type="entry name" value="MOLYBDENUM COFACTOR GUANYLYLTRANSFERASE"/>
    <property type="match status" value="1"/>
</dbReference>
<reference evidence="4 5" key="1">
    <citation type="submission" date="2015-09" db="EMBL/GenBank/DDBJ databases">
        <title>Complete genome sequence of a benzo[a]pyrene-degrading bacterium Altererythrobacter epoxidivorans CGMCC 1.7731T.</title>
        <authorList>
            <person name="Li Z."/>
            <person name="Cheng H."/>
            <person name="Huo Y."/>
            <person name="Xu X."/>
        </authorList>
    </citation>
    <scope>NUCLEOTIDE SEQUENCE [LARGE SCALE GENOMIC DNA]</scope>
    <source>
        <strain evidence="4 5">CGMCC 1.7731</strain>
    </source>
</reference>